<proteinExistence type="predicted"/>
<sequence>MIKIYKERRLRQAEATEEFRPAETTEGMCCNETKVEENMVISPDSITSSPAALFLMDEEVSPTPIWLEDSVFTSHTYWGPTPVHPYKNRKATKASQQHHLYGYHRLDFLHFRFTSLDQPGTPSTSSYATVVLPSTACVVQHLVLASNYPKQGADRKKFGKTRHPIYRGVRKRNLD</sequence>
<reference evidence="1" key="1">
    <citation type="journal article" date="2023" name="Plant J.">
        <title>The genome of the king protea, Protea cynaroides.</title>
        <authorList>
            <person name="Chang J."/>
            <person name="Duong T.A."/>
            <person name="Schoeman C."/>
            <person name="Ma X."/>
            <person name="Roodt D."/>
            <person name="Barker N."/>
            <person name="Li Z."/>
            <person name="Van de Peer Y."/>
            <person name="Mizrachi E."/>
        </authorList>
    </citation>
    <scope>NUCLEOTIDE SEQUENCE</scope>
    <source>
        <tissue evidence="1">Young leaves</tissue>
    </source>
</reference>
<protein>
    <submittedName>
        <fullName evidence="1">Uncharacterized protein</fullName>
    </submittedName>
</protein>
<name>A0A9Q0GQG2_9MAGN</name>
<organism evidence="1 2">
    <name type="scientific">Protea cynaroides</name>
    <dbReference type="NCBI Taxonomy" id="273540"/>
    <lineage>
        <taxon>Eukaryota</taxon>
        <taxon>Viridiplantae</taxon>
        <taxon>Streptophyta</taxon>
        <taxon>Embryophyta</taxon>
        <taxon>Tracheophyta</taxon>
        <taxon>Spermatophyta</taxon>
        <taxon>Magnoliopsida</taxon>
        <taxon>Proteales</taxon>
        <taxon>Proteaceae</taxon>
        <taxon>Protea</taxon>
    </lineage>
</organism>
<dbReference type="AlphaFoldDB" id="A0A9Q0GQG2"/>
<gene>
    <name evidence="1" type="ORF">NE237_028053</name>
</gene>
<keyword evidence="2" id="KW-1185">Reference proteome</keyword>
<evidence type="ECO:0000313" key="2">
    <source>
        <dbReference type="Proteomes" id="UP001141806"/>
    </source>
</evidence>
<comment type="caution">
    <text evidence="1">The sequence shown here is derived from an EMBL/GenBank/DDBJ whole genome shotgun (WGS) entry which is preliminary data.</text>
</comment>
<dbReference type="Proteomes" id="UP001141806">
    <property type="component" value="Unassembled WGS sequence"/>
</dbReference>
<accession>A0A9Q0GQG2</accession>
<dbReference type="EMBL" id="JAMYWD010000012">
    <property type="protein sequence ID" value="KAJ4951221.1"/>
    <property type="molecule type" value="Genomic_DNA"/>
</dbReference>
<evidence type="ECO:0000313" key="1">
    <source>
        <dbReference type="EMBL" id="KAJ4951221.1"/>
    </source>
</evidence>